<keyword evidence="5 10" id="KW-0479">Metal-binding</keyword>
<gene>
    <name evidence="10" type="primary">idi</name>
    <name evidence="13" type="ORF">GCM10009762_01790</name>
</gene>
<comment type="subcellular location">
    <subcellularLocation>
        <location evidence="10">Cytoplasm</location>
    </subcellularLocation>
</comment>
<name>A0ABN2B1U8_9MICO</name>
<protein>
    <recommendedName>
        <fullName evidence="3 10">Isopentenyl-diphosphate Delta-isomerase</fullName>
        <shortName evidence="10">IPP isomerase</shortName>
        <ecNumber evidence="3 10">5.3.3.2</ecNumber>
    </recommendedName>
    <alternativeName>
        <fullName evidence="10">IPP:DMAPP isomerase</fullName>
    </alternativeName>
    <alternativeName>
        <fullName evidence="10">Isopentenyl pyrophosphate isomerase</fullName>
    </alternativeName>
</protein>
<dbReference type="Pfam" id="PF00293">
    <property type="entry name" value="NUDIX"/>
    <property type="match status" value="1"/>
</dbReference>
<dbReference type="InterPro" id="IPR011876">
    <property type="entry name" value="IsopentenylPP_isomerase_typ1"/>
</dbReference>
<dbReference type="NCBIfam" id="TIGR02150">
    <property type="entry name" value="IPP_isom_1"/>
    <property type="match status" value="1"/>
</dbReference>
<dbReference type="HAMAP" id="MF_00202">
    <property type="entry name" value="Idi"/>
    <property type="match status" value="1"/>
</dbReference>
<dbReference type="SUPFAM" id="SSF55811">
    <property type="entry name" value="Nudix"/>
    <property type="match status" value="1"/>
</dbReference>
<evidence type="ECO:0000313" key="14">
    <source>
        <dbReference type="Proteomes" id="UP001501288"/>
    </source>
</evidence>
<feature type="binding site" evidence="10">
    <location>
        <position position="63"/>
    </location>
    <ligand>
        <name>Mn(2+)</name>
        <dbReference type="ChEBI" id="CHEBI:29035"/>
    </ligand>
</feature>
<dbReference type="Gene3D" id="3.90.79.10">
    <property type="entry name" value="Nucleoside Triphosphate Pyrophosphohydrolase"/>
    <property type="match status" value="1"/>
</dbReference>
<comment type="similarity">
    <text evidence="2 10">Belongs to the IPP isomerase type 1 family.</text>
</comment>
<feature type="compositionally biased region" description="Low complexity" evidence="11">
    <location>
        <begin position="13"/>
        <end position="28"/>
    </location>
</feature>
<evidence type="ECO:0000256" key="11">
    <source>
        <dbReference type="SAM" id="MobiDB-lite"/>
    </source>
</evidence>
<proteinExistence type="inferred from homology"/>
<comment type="catalytic activity">
    <reaction evidence="10">
        <text>isopentenyl diphosphate = dimethylallyl diphosphate</text>
        <dbReference type="Rhea" id="RHEA:23284"/>
        <dbReference type="ChEBI" id="CHEBI:57623"/>
        <dbReference type="ChEBI" id="CHEBI:128769"/>
        <dbReference type="EC" id="5.3.3.2"/>
    </reaction>
</comment>
<keyword evidence="8 10" id="KW-0414">Isoprene biosynthesis</keyword>
<feature type="active site" evidence="10">
    <location>
        <position position="147"/>
    </location>
</feature>
<comment type="cofactor">
    <cofactor evidence="10">
        <name>Mn(2+)</name>
        <dbReference type="ChEBI" id="CHEBI:29035"/>
    </cofactor>
    <text evidence="10">Binds 1 Mn(2+) ion per subunit.</text>
</comment>
<comment type="caution">
    <text evidence="13">The sequence shown here is derived from an EMBL/GenBank/DDBJ whole genome shotgun (WGS) entry which is preliminary data.</text>
</comment>
<feature type="binding site" evidence="10">
    <location>
        <position position="145"/>
    </location>
    <ligand>
        <name>Mn(2+)</name>
        <dbReference type="ChEBI" id="CHEBI:29035"/>
    </ligand>
</feature>
<evidence type="ECO:0000256" key="9">
    <source>
        <dbReference type="ARBA" id="ARBA00023235"/>
    </source>
</evidence>
<dbReference type="NCBIfam" id="NF002995">
    <property type="entry name" value="PRK03759.1"/>
    <property type="match status" value="1"/>
</dbReference>
<feature type="binding site" evidence="10">
    <location>
        <position position="56"/>
    </location>
    <ligand>
        <name>Mn(2+)</name>
        <dbReference type="ChEBI" id="CHEBI:29035"/>
    </ligand>
</feature>
<dbReference type="InterPro" id="IPR015797">
    <property type="entry name" value="NUDIX_hydrolase-like_dom_sf"/>
</dbReference>
<keyword evidence="6 10" id="KW-0460">Magnesium</keyword>
<evidence type="ECO:0000256" key="8">
    <source>
        <dbReference type="ARBA" id="ARBA00023229"/>
    </source>
</evidence>
<feature type="region of interest" description="Disordered" evidence="11">
    <location>
        <begin position="1"/>
        <end position="28"/>
    </location>
</feature>
<keyword evidence="4 10" id="KW-0963">Cytoplasm</keyword>
<dbReference type="EC" id="5.3.3.2" evidence="3 10"/>
<feature type="binding site" evidence="10">
    <location>
        <position position="147"/>
    </location>
    <ligand>
        <name>Mn(2+)</name>
        <dbReference type="ChEBI" id="CHEBI:29035"/>
    </ligand>
</feature>
<evidence type="ECO:0000313" key="13">
    <source>
        <dbReference type="EMBL" id="GAA1531113.1"/>
    </source>
</evidence>
<dbReference type="PANTHER" id="PTHR10885:SF0">
    <property type="entry name" value="ISOPENTENYL-DIPHOSPHATE DELTA-ISOMERASE"/>
    <property type="match status" value="1"/>
</dbReference>
<keyword evidence="7 10" id="KW-0464">Manganese</keyword>
<keyword evidence="9 10" id="KW-0413">Isomerase</keyword>
<feature type="region of interest" description="Disordered" evidence="11">
    <location>
        <begin position="219"/>
        <end position="239"/>
    </location>
</feature>
<dbReference type="EMBL" id="BAAANV010000004">
    <property type="protein sequence ID" value="GAA1531113.1"/>
    <property type="molecule type" value="Genomic_DNA"/>
</dbReference>
<feature type="domain" description="Nudix hydrolase" evidence="12">
    <location>
        <begin position="61"/>
        <end position="196"/>
    </location>
</feature>
<evidence type="ECO:0000259" key="12">
    <source>
        <dbReference type="PROSITE" id="PS51462"/>
    </source>
</evidence>
<organism evidence="13 14">
    <name type="scientific">Dermacoccus barathri</name>
    <dbReference type="NCBI Taxonomy" id="322601"/>
    <lineage>
        <taxon>Bacteria</taxon>
        <taxon>Bacillati</taxon>
        <taxon>Actinomycetota</taxon>
        <taxon>Actinomycetes</taxon>
        <taxon>Micrococcales</taxon>
        <taxon>Dermacoccaceae</taxon>
        <taxon>Dermacoccus</taxon>
    </lineage>
</organism>
<comment type="pathway">
    <text evidence="1 10">Isoprenoid biosynthesis; dimethylallyl diphosphate biosynthesis; dimethylallyl diphosphate from isopentenyl diphosphate: step 1/1.</text>
</comment>
<dbReference type="RefSeq" id="WP_346029371.1">
    <property type="nucleotide sequence ID" value="NZ_BAAANV010000004.1"/>
</dbReference>
<dbReference type="InterPro" id="IPR056375">
    <property type="entry name" value="Idi_bact"/>
</dbReference>
<dbReference type="CDD" id="cd02885">
    <property type="entry name" value="NUDIX_IPP_Isomerase"/>
    <property type="match status" value="1"/>
</dbReference>
<feature type="binding site" evidence="10">
    <location>
        <position position="118"/>
    </location>
    <ligand>
        <name>Mg(2+)</name>
        <dbReference type="ChEBI" id="CHEBI:18420"/>
    </ligand>
</feature>
<evidence type="ECO:0000256" key="1">
    <source>
        <dbReference type="ARBA" id="ARBA00004826"/>
    </source>
</evidence>
<dbReference type="PROSITE" id="PS51462">
    <property type="entry name" value="NUDIX"/>
    <property type="match status" value="1"/>
</dbReference>
<comment type="function">
    <text evidence="10">Catalyzes the 1,3-allylic rearrangement of the homoallylic substrate isopentenyl (IPP) to its highly electrophilic allylic isomer, dimethylallyl diphosphate (DMAPP).</text>
</comment>
<evidence type="ECO:0000256" key="7">
    <source>
        <dbReference type="ARBA" id="ARBA00023211"/>
    </source>
</evidence>
<evidence type="ECO:0000256" key="5">
    <source>
        <dbReference type="ARBA" id="ARBA00022723"/>
    </source>
</evidence>
<comment type="cofactor">
    <cofactor evidence="10">
        <name>Mg(2+)</name>
        <dbReference type="ChEBI" id="CHEBI:18420"/>
    </cofactor>
    <text evidence="10">Binds 1 Mg(2+) ion per subunit. The magnesium ion binds only when substrate is bound.</text>
</comment>
<accession>A0ABN2B1U8</accession>
<sequence>MRETPMIDAPGKPAEATFGAAPPAPTTGVPAATDDVVVLLDDDGAAIGTCPRAEVHTHDTPLHRAFSSYLLDDAGRLLLTRRALTKVAWPGVWTNTCCGHPRPDEPTQDAVSRRVREELGLDVTQLRVVLPSYRYRAVDASGIVEHEICPVLVGRIDPAQLEPHPDEVCEWAWVAWPDAVHLARRTPALLSPWAAEQIVLLAEQLGENGLSTLALPHDETAHEHTQHEEHEPLEEKDLA</sequence>
<dbReference type="Proteomes" id="UP001501288">
    <property type="component" value="Unassembled WGS sequence"/>
</dbReference>
<evidence type="ECO:0000256" key="2">
    <source>
        <dbReference type="ARBA" id="ARBA00007579"/>
    </source>
</evidence>
<feature type="binding site" evidence="10">
    <location>
        <position position="100"/>
    </location>
    <ligand>
        <name>Mn(2+)</name>
        <dbReference type="ChEBI" id="CHEBI:29035"/>
    </ligand>
</feature>
<reference evidence="13 14" key="1">
    <citation type="journal article" date="2019" name="Int. J. Syst. Evol. Microbiol.">
        <title>The Global Catalogue of Microorganisms (GCM) 10K type strain sequencing project: providing services to taxonomists for standard genome sequencing and annotation.</title>
        <authorList>
            <consortium name="The Broad Institute Genomics Platform"/>
            <consortium name="The Broad Institute Genome Sequencing Center for Infectious Disease"/>
            <person name="Wu L."/>
            <person name="Ma J."/>
        </authorList>
    </citation>
    <scope>NUCLEOTIDE SEQUENCE [LARGE SCALE GENOMIC DNA]</scope>
    <source>
        <strain evidence="13 14">JCM 14588</strain>
    </source>
</reference>
<evidence type="ECO:0000256" key="4">
    <source>
        <dbReference type="ARBA" id="ARBA00022490"/>
    </source>
</evidence>
<feature type="active site" evidence="10">
    <location>
        <position position="98"/>
    </location>
</feature>
<dbReference type="InterPro" id="IPR000086">
    <property type="entry name" value="NUDIX_hydrolase_dom"/>
</dbReference>
<evidence type="ECO:0000256" key="3">
    <source>
        <dbReference type="ARBA" id="ARBA00012057"/>
    </source>
</evidence>
<keyword evidence="14" id="KW-1185">Reference proteome</keyword>
<dbReference type="PANTHER" id="PTHR10885">
    <property type="entry name" value="ISOPENTENYL-DIPHOSPHATE DELTA-ISOMERASE"/>
    <property type="match status" value="1"/>
</dbReference>
<evidence type="ECO:0000256" key="6">
    <source>
        <dbReference type="ARBA" id="ARBA00022842"/>
    </source>
</evidence>
<evidence type="ECO:0000256" key="10">
    <source>
        <dbReference type="HAMAP-Rule" id="MF_00202"/>
    </source>
</evidence>